<evidence type="ECO:0000313" key="2">
    <source>
        <dbReference type="Proteomes" id="UP000054248"/>
    </source>
</evidence>
<dbReference type="AlphaFoldDB" id="A0A0C3Q8P9"/>
<dbReference type="HOGENOM" id="CLU_1190635_0_0_1"/>
<dbReference type="OrthoDB" id="3239749at2759"/>
<name>A0A0C3Q8P9_9AGAM</name>
<gene>
    <name evidence="1" type="ORF">M407DRAFT_10735</name>
</gene>
<accession>A0A0C3Q8P9</accession>
<reference evidence="2" key="2">
    <citation type="submission" date="2015-01" db="EMBL/GenBank/DDBJ databases">
        <title>Evolutionary Origins and Diversification of the Mycorrhizal Mutualists.</title>
        <authorList>
            <consortium name="DOE Joint Genome Institute"/>
            <consortium name="Mycorrhizal Genomics Consortium"/>
            <person name="Kohler A."/>
            <person name="Kuo A."/>
            <person name="Nagy L.G."/>
            <person name="Floudas D."/>
            <person name="Copeland A."/>
            <person name="Barry K.W."/>
            <person name="Cichocki N."/>
            <person name="Veneault-Fourrey C."/>
            <person name="LaButti K."/>
            <person name="Lindquist E.A."/>
            <person name="Lipzen A."/>
            <person name="Lundell T."/>
            <person name="Morin E."/>
            <person name="Murat C."/>
            <person name="Riley R."/>
            <person name="Ohm R."/>
            <person name="Sun H."/>
            <person name="Tunlid A."/>
            <person name="Henrissat B."/>
            <person name="Grigoriev I.V."/>
            <person name="Hibbett D.S."/>
            <person name="Martin F."/>
        </authorList>
    </citation>
    <scope>NUCLEOTIDE SEQUENCE [LARGE SCALE GENOMIC DNA]</scope>
    <source>
        <strain evidence="2">MUT 4182</strain>
    </source>
</reference>
<sequence length="233" mass="26585">MSTAPTVDVPQPGLEGLTPQELSMLMELKTLDASSLPGPCQAWPLGEWMFVEFLGLGRNPGVIENKNHVVLRVPFAHHHGLWWAARVSMDIPKEVENLSSDSEVDVHISEYLVKLLPFDGPSNRCRQHFKFRFKRPTTLGQLVGLGFEKGFAQDFLFIIKDEAWKGCRDFITQFYYWLVEEGFIDSLEVDRGVTLYSVIGFLYRFDGDATEMPVDKGDWKQGYTRVEKKGMGY</sequence>
<dbReference type="Proteomes" id="UP000054248">
    <property type="component" value="Unassembled WGS sequence"/>
</dbReference>
<dbReference type="EMBL" id="KN823162">
    <property type="protein sequence ID" value="KIO20756.1"/>
    <property type="molecule type" value="Genomic_DNA"/>
</dbReference>
<proteinExistence type="predicted"/>
<evidence type="ECO:0000313" key="1">
    <source>
        <dbReference type="EMBL" id="KIO20756.1"/>
    </source>
</evidence>
<organism evidence="1 2">
    <name type="scientific">Tulasnella calospora MUT 4182</name>
    <dbReference type="NCBI Taxonomy" id="1051891"/>
    <lineage>
        <taxon>Eukaryota</taxon>
        <taxon>Fungi</taxon>
        <taxon>Dikarya</taxon>
        <taxon>Basidiomycota</taxon>
        <taxon>Agaricomycotina</taxon>
        <taxon>Agaricomycetes</taxon>
        <taxon>Cantharellales</taxon>
        <taxon>Tulasnellaceae</taxon>
        <taxon>Tulasnella</taxon>
    </lineage>
</organism>
<keyword evidence="2" id="KW-1185">Reference proteome</keyword>
<protein>
    <submittedName>
        <fullName evidence="1">Uncharacterized protein</fullName>
    </submittedName>
</protein>
<reference evidence="1 2" key="1">
    <citation type="submission" date="2014-04" db="EMBL/GenBank/DDBJ databases">
        <authorList>
            <consortium name="DOE Joint Genome Institute"/>
            <person name="Kuo A."/>
            <person name="Girlanda M."/>
            <person name="Perotto S."/>
            <person name="Kohler A."/>
            <person name="Nagy L.G."/>
            <person name="Floudas D."/>
            <person name="Copeland A."/>
            <person name="Barry K.W."/>
            <person name="Cichocki N."/>
            <person name="Veneault-Fourrey C."/>
            <person name="LaButti K."/>
            <person name="Lindquist E.A."/>
            <person name="Lipzen A."/>
            <person name="Lundell T."/>
            <person name="Morin E."/>
            <person name="Murat C."/>
            <person name="Sun H."/>
            <person name="Tunlid A."/>
            <person name="Henrissat B."/>
            <person name="Grigoriev I.V."/>
            <person name="Hibbett D.S."/>
            <person name="Martin F."/>
            <person name="Nordberg H.P."/>
            <person name="Cantor M.N."/>
            <person name="Hua S.X."/>
        </authorList>
    </citation>
    <scope>NUCLEOTIDE SEQUENCE [LARGE SCALE GENOMIC DNA]</scope>
    <source>
        <strain evidence="1 2">MUT 4182</strain>
    </source>
</reference>